<evidence type="ECO:0000313" key="16">
    <source>
        <dbReference type="EMBL" id="GLR25519.1"/>
    </source>
</evidence>
<evidence type="ECO:0000256" key="12">
    <source>
        <dbReference type="ARBA" id="ARBA00034000"/>
    </source>
</evidence>
<evidence type="ECO:0000256" key="7">
    <source>
        <dbReference type="ARBA" id="ARBA00022729"/>
    </source>
</evidence>
<dbReference type="InterPro" id="IPR015956">
    <property type="entry name" value="Peniciliin-bd_prot_C_sf"/>
</dbReference>
<dbReference type="InterPro" id="IPR037167">
    <property type="entry name" value="Peptidase_S11_C_sf"/>
</dbReference>
<keyword evidence="6" id="KW-0645">Protease</keyword>
<dbReference type="InterPro" id="IPR012907">
    <property type="entry name" value="Peptidase_S11_C"/>
</dbReference>
<feature type="chain" id="PRO_5045867264" description="serine-type D-Ala-D-Ala carboxypeptidase" evidence="14">
    <location>
        <begin position="34"/>
        <end position="399"/>
    </location>
</feature>
<dbReference type="Gene3D" id="3.40.710.10">
    <property type="entry name" value="DD-peptidase/beta-lactamase superfamily"/>
    <property type="match status" value="1"/>
</dbReference>
<evidence type="ECO:0000256" key="4">
    <source>
        <dbReference type="ARBA" id="ARBA00012448"/>
    </source>
</evidence>
<evidence type="ECO:0000256" key="14">
    <source>
        <dbReference type="SAM" id="SignalP"/>
    </source>
</evidence>
<evidence type="ECO:0000256" key="6">
    <source>
        <dbReference type="ARBA" id="ARBA00022670"/>
    </source>
</evidence>
<dbReference type="SUPFAM" id="SSF56601">
    <property type="entry name" value="beta-lactamase/transpeptidase-like"/>
    <property type="match status" value="1"/>
</dbReference>
<evidence type="ECO:0000256" key="9">
    <source>
        <dbReference type="ARBA" id="ARBA00022960"/>
    </source>
</evidence>
<dbReference type="Proteomes" id="UP001156664">
    <property type="component" value="Unassembled WGS sequence"/>
</dbReference>
<evidence type="ECO:0000256" key="8">
    <source>
        <dbReference type="ARBA" id="ARBA00022801"/>
    </source>
</evidence>
<dbReference type="EC" id="3.4.16.4" evidence="4"/>
<comment type="similarity">
    <text evidence="3 13">Belongs to the peptidase S11 family.</text>
</comment>
<organism evidence="16 17">
    <name type="scientific">Limnobacter litoralis</name>
    <dbReference type="NCBI Taxonomy" id="481366"/>
    <lineage>
        <taxon>Bacteria</taxon>
        <taxon>Pseudomonadati</taxon>
        <taxon>Pseudomonadota</taxon>
        <taxon>Betaproteobacteria</taxon>
        <taxon>Burkholderiales</taxon>
        <taxon>Burkholderiaceae</taxon>
        <taxon>Limnobacter</taxon>
    </lineage>
</organism>
<keyword evidence="17" id="KW-1185">Reference proteome</keyword>
<evidence type="ECO:0000256" key="3">
    <source>
        <dbReference type="ARBA" id="ARBA00007164"/>
    </source>
</evidence>
<comment type="catalytic activity">
    <reaction evidence="12">
        <text>Preferential cleavage: (Ac)2-L-Lys-D-Ala-|-D-Ala. Also transpeptidation of peptidyl-alanyl moieties that are N-acyl substituents of D-alanine.</text>
        <dbReference type="EC" id="3.4.16.4"/>
    </reaction>
</comment>
<comment type="function">
    <text evidence="1">Removes C-terminal D-alanyl residues from sugar-peptide cell wall precursors.</text>
</comment>
<keyword evidence="5" id="KW-0121">Carboxypeptidase</keyword>
<dbReference type="SMART" id="SM00936">
    <property type="entry name" value="PBP5_C"/>
    <property type="match status" value="1"/>
</dbReference>
<dbReference type="PRINTS" id="PR00725">
    <property type="entry name" value="DADACBPTASE1"/>
</dbReference>
<protein>
    <recommendedName>
        <fullName evidence="4">serine-type D-Ala-D-Ala carboxypeptidase</fullName>
        <ecNumber evidence="4">3.4.16.4</ecNumber>
    </recommendedName>
</protein>
<dbReference type="PANTHER" id="PTHR21581">
    <property type="entry name" value="D-ALANYL-D-ALANINE CARBOXYPEPTIDASE"/>
    <property type="match status" value="1"/>
</dbReference>
<evidence type="ECO:0000256" key="5">
    <source>
        <dbReference type="ARBA" id="ARBA00022645"/>
    </source>
</evidence>
<keyword evidence="8" id="KW-0378">Hydrolase</keyword>
<evidence type="ECO:0000313" key="17">
    <source>
        <dbReference type="Proteomes" id="UP001156664"/>
    </source>
</evidence>
<evidence type="ECO:0000256" key="10">
    <source>
        <dbReference type="ARBA" id="ARBA00022984"/>
    </source>
</evidence>
<dbReference type="EMBL" id="BSOJ01000006">
    <property type="protein sequence ID" value="GLR25519.1"/>
    <property type="molecule type" value="Genomic_DNA"/>
</dbReference>
<dbReference type="InterPro" id="IPR018044">
    <property type="entry name" value="Peptidase_S11"/>
</dbReference>
<dbReference type="Pfam" id="PF07943">
    <property type="entry name" value="PBP5_C"/>
    <property type="match status" value="1"/>
</dbReference>
<feature type="domain" description="Peptidase S11 D-Ala-D-Ala carboxypeptidase A C-terminal" evidence="15">
    <location>
        <begin position="291"/>
        <end position="381"/>
    </location>
</feature>
<comment type="caution">
    <text evidence="16">The sequence shown here is derived from an EMBL/GenBank/DDBJ whole genome shotgun (WGS) entry which is preliminary data.</text>
</comment>
<dbReference type="Gene3D" id="2.60.410.10">
    <property type="entry name" value="D-Ala-D-Ala carboxypeptidase, C-terminal domain"/>
    <property type="match status" value="1"/>
</dbReference>
<keyword evidence="7 14" id="KW-0732">Signal</keyword>
<evidence type="ECO:0000256" key="1">
    <source>
        <dbReference type="ARBA" id="ARBA00003217"/>
    </source>
</evidence>
<evidence type="ECO:0000256" key="2">
    <source>
        <dbReference type="ARBA" id="ARBA00004752"/>
    </source>
</evidence>
<dbReference type="SUPFAM" id="SSF69189">
    <property type="entry name" value="Penicillin-binding protein associated domain"/>
    <property type="match status" value="1"/>
</dbReference>
<name>A0ABQ5YRT8_9BURK</name>
<evidence type="ECO:0000259" key="15">
    <source>
        <dbReference type="SMART" id="SM00936"/>
    </source>
</evidence>
<dbReference type="InterPro" id="IPR012338">
    <property type="entry name" value="Beta-lactam/transpept-like"/>
</dbReference>
<evidence type="ECO:0000256" key="13">
    <source>
        <dbReference type="RuleBase" id="RU004016"/>
    </source>
</evidence>
<keyword evidence="11" id="KW-0961">Cell wall biogenesis/degradation</keyword>
<evidence type="ECO:0000256" key="11">
    <source>
        <dbReference type="ARBA" id="ARBA00023316"/>
    </source>
</evidence>
<sequence length="399" mass="44186">MFTTGTIRFKNHFNRFFTTLGCGLALMTAQLPAAQALTPVPPPEIAAKAYVLYDATTDQTLAEFNSHERLEPASLTKLMSAYLIFGAIENKQISLNQNVPVSVNAWKAEGSRMFIEPNKPVTVAELLKGVIVDSGNDATRALAELLAGDESNFAALMNQQAQRLGMKESHFVNSTGLPDPQHYTTAHDLSILARALVRDYPEFYKLYSTKEFTYNGIHQNNRNRLLWIDPSVDGMKTGHTDAAGYCLISSAKRTLPNKAERRLISVVLGTASDQARSQESLKLLNYGFQMFDTVKLYAKDQVISTTPIYKGEDKEVNLGVQKDLLINVPRGMSKELKATVVRKENLIAPIKAGTELGTLNVTLDKDTIAKIPLVALKDVKEAGFIGRMIDSTRLWFKKN</sequence>
<dbReference type="InterPro" id="IPR001967">
    <property type="entry name" value="Peptidase_S11_N"/>
</dbReference>
<comment type="pathway">
    <text evidence="2">Cell wall biogenesis; peptidoglycan biosynthesis.</text>
</comment>
<keyword evidence="9" id="KW-0133">Cell shape</keyword>
<gene>
    <name evidence="16" type="ORF">GCM10007875_06070</name>
</gene>
<reference evidence="17" key="1">
    <citation type="journal article" date="2019" name="Int. J. Syst. Evol. Microbiol.">
        <title>The Global Catalogue of Microorganisms (GCM) 10K type strain sequencing project: providing services to taxonomists for standard genome sequencing and annotation.</title>
        <authorList>
            <consortium name="The Broad Institute Genomics Platform"/>
            <consortium name="The Broad Institute Genome Sequencing Center for Infectious Disease"/>
            <person name="Wu L."/>
            <person name="Ma J."/>
        </authorList>
    </citation>
    <scope>NUCLEOTIDE SEQUENCE [LARGE SCALE GENOMIC DNA]</scope>
    <source>
        <strain evidence="17">NBRC 105857</strain>
    </source>
</reference>
<dbReference type="Pfam" id="PF00768">
    <property type="entry name" value="Peptidase_S11"/>
    <property type="match status" value="1"/>
</dbReference>
<feature type="signal peptide" evidence="14">
    <location>
        <begin position="1"/>
        <end position="33"/>
    </location>
</feature>
<proteinExistence type="inferred from homology"/>
<keyword evidence="10" id="KW-0573">Peptidoglycan synthesis</keyword>
<dbReference type="PANTHER" id="PTHR21581:SF6">
    <property type="entry name" value="TRAFFICKING PROTEIN PARTICLE COMPLEX SUBUNIT 12"/>
    <property type="match status" value="1"/>
</dbReference>
<accession>A0ABQ5YRT8</accession>